<comment type="caution">
    <text evidence="2">The sequence shown here is derived from an EMBL/GenBank/DDBJ whole genome shotgun (WGS) entry which is preliminary data.</text>
</comment>
<organism evidence="2 3">
    <name type="scientific">Marinomonas algarum</name>
    <dbReference type="NCBI Taxonomy" id="2883105"/>
    <lineage>
        <taxon>Bacteria</taxon>
        <taxon>Pseudomonadati</taxon>
        <taxon>Pseudomonadota</taxon>
        <taxon>Gammaproteobacteria</taxon>
        <taxon>Oceanospirillales</taxon>
        <taxon>Oceanospirillaceae</taxon>
        <taxon>Marinomonas</taxon>
    </lineage>
</organism>
<evidence type="ECO:0000313" key="1">
    <source>
        <dbReference type="EMBL" id="MCB5162758.1"/>
    </source>
</evidence>
<dbReference type="EMBL" id="JAJATW010000050">
    <property type="protein sequence ID" value="MCB5163193.1"/>
    <property type="molecule type" value="Genomic_DNA"/>
</dbReference>
<accession>A0A9X1RUK1</accession>
<sequence>MTLFEELPKRQTNESLDDLLPWNVRSI</sequence>
<reference evidence="2" key="1">
    <citation type="submission" date="2021-10" db="EMBL/GenBank/DDBJ databases">
        <title>Marinomonas pontica sp. nov., isolated from the Black Sea.</title>
        <authorList>
            <person name="Zhao L.-H."/>
            <person name="Xue J.-H."/>
        </authorList>
    </citation>
    <scope>NUCLEOTIDE SEQUENCE</scope>
    <source>
        <strain evidence="2">E8</strain>
    </source>
</reference>
<dbReference type="Proteomes" id="UP001139095">
    <property type="component" value="Unassembled WGS sequence"/>
</dbReference>
<evidence type="ECO:0000313" key="2">
    <source>
        <dbReference type="EMBL" id="MCB5163193.1"/>
    </source>
</evidence>
<proteinExistence type="predicted"/>
<gene>
    <name evidence="1" type="ORF">LG368_12715</name>
    <name evidence="2" type="ORF">LG368_15130</name>
</gene>
<evidence type="ECO:0000313" key="3">
    <source>
        <dbReference type="Proteomes" id="UP001139095"/>
    </source>
</evidence>
<dbReference type="AlphaFoldDB" id="A0A9X1RUK1"/>
<name>A0A9X1RUK1_9GAMM</name>
<dbReference type="EMBL" id="JAJATW010000021">
    <property type="protein sequence ID" value="MCB5162758.1"/>
    <property type="molecule type" value="Genomic_DNA"/>
</dbReference>
<protein>
    <submittedName>
        <fullName evidence="2">Uncharacterized protein</fullName>
    </submittedName>
</protein>
<keyword evidence="3" id="KW-1185">Reference proteome</keyword>